<evidence type="ECO:0000259" key="5">
    <source>
        <dbReference type="Pfam" id="PF00891"/>
    </source>
</evidence>
<sequence length="403" mass="44620">MTEPASSQDHKINSALVEAEKLVAQLKSYTGTTAEHLALLTQNEAIRTQLEEPFDSVNRLLEELALTGALYMAIEIGILDKLPADGSSVSAADLAAAANVDISAVTRCMRVLANKSFVVETAADEYKHNALSQVCRPDGLGALFLLSMDLHKGWAALPEYFKTHAPEDLYDLKKSPIAYAVGKEGLSYYEVLNLDVTTRNIWNKAMQVADKAMPILGMFPFKEMKEQVEREPERAFVVDMAGGRGQALLAIQEECPGGFGGKLILQDLPIVIDSLAPEEIPNIEATVHDIFTPQPVKNAHIYFMRRILHDFYNPVCLEILRNTVPAMGPDSRLIVCDMVIPQPVEVGGNAHPYWMDFSLMLISGKEKTMREFEGMFEEVGLELVKVWPSVLGATVMLETRLKR</sequence>
<dbReference type="InterPro" id="IPR029063">
    <property type="entry name" value="SAM-dependent_MTases_sf"/>
</dbReference>
<keyword evidence="2" id="KW-0808">Transferase</keyword>
<keyword evidence="8" id="KW-1185">Reference proteome</keyword>
<dbReference type="GO" id="GO:0008171">
    <property type="term" value="F:O-methyltransferase activity"/>
    <property type="evidence" value="ECO:0007669"/>
    <property type="project" value="InterPro"/>
</dbReference>
<dbReference type="SUPFAM" id="SSF46785">
    <property type="entry name" value="Winged helix' DNA-binding domain"/>
    <property type="match status" value="1"/>
</dbReference>
<keyword evidence="3" id="KW-0949">S-adenosyl-L-methionine</keyword>
<dbReference type="Pfam" id="PF00891">
    <property type="entry name" value="Methyltransf_2"/>
    <property type="match status" value="1"/>
</dbReference>
<keyword evidence="1" id="KW-0489">Methyltransferase</keyword>
<name>A0A1B8GPB1_9PEZI</name>
<protein>
    <submittedName>
        <fullName evidence="7">Uncharacterized protein</fullName>
    </submittedName>
</protein>
<evidence type="ECO:0000256" key="1">
    <source>
        <dbReference type="ARBA" id="ARBA00022603"/>
    </source>
</evidence>
<dbReference type="AlphaFoldDB" id="A0A1B8GPB1"/>
<dbReference type="PIRSF" id="PIRSF005739">
    <property type="entry name" value="O-mtase"/>
    <property type="match status" value="1"/>
</dbReference>
<dbReference type="InterPro" id="IPR036390">
    <property type="entry name" value="WH_DNA-bd_sf"/>
</dbReference>
<dbReference type="PANTHER" id="PTHR43712">
    <property type="entry name" value="PUTATIVE (AFU_ORTHOLOGUE AFUA_4G14580)-RELATED"/>
    <property type="match status" value="1"/>
</dbReference>
<dbReference type="InterPro" id="IPR016461">
    <property type="entry name" value="COMT-like"/>
</dbReference>
<dbReference type="GO" id="GO:0032259">
    <property type="term" value="P:methylation"/>
    <property type="evidence" value="ECO:0007669"/>
    <property type="project" value="UniProtKB-KW"/>
</dbReference>
<evidence type="ECO:0000313" key="7">
    <source>
        <dbReference type="EMBL" id="OBT97667.1"/>
    </source>
</evidence>
<feature type="domain" description="O-methyltransferase C-terminal" evidence="5">
    <location>
        <begin position="236"/>
        <end position="380"/>
    </location>
</feature>
<dbReference type="SUPFAM" id="SSF53335">
    <property type="entry name" value="S-adenosyl-L-methionine-dependent methyltransferases"/>
    <property type="match status" value="1"/>
</dbReference>
<proteinExistence type="predicted"/>
<dbReference type="InterPro" id="IPR012967">
    <property type="entry name" value="COMT_dimerisation"/>
</dbReference>
<evidence type="ECO:0000313" key="8">
    <source>
        <dbReference type="Proteomes" id="UP000091956"/>
    </source>
</evidence>
<gene>
    <name evidence="7" type="ORF">VE01_04601</name>
</gene>
<dbReference type="EMBL" id="KV460221">
    <property type="protein sequence ID" value="OBT97667.1"/>
    <property type="molecule type" value="Genomic_DNA"/>
</dbReference>
<dbReference type="PROSITE" id="PS51683">
    <property type="entry name" value="SAM_OMT_II"/>
    <property type="match status" value="1"/>
</dbReference>
<dbReference type="GeneID" id="28837987"/>
<dbReference type="Gene3D" id="3.40.50.150">
    <property type="entry name" value="Vaccinia Virus protein VP39"/>
    <property type="match status" value="1"/>
</dbReference>
<accession>A0A1B8GPB1</accession>
<evidence type="ECO:0000259" key="6">
    <source>
        <dbReference type="Pfam" id="PF08100"/>
    </source>
</evidence>
<feature type="active site" description="Proton acceptor" evidence="4">
    <location>
        <position position="309"/>
    </location>
</feature>
<dbReference type="Gene3D" id="1.10.10.10">
    <property type="entry name" value="Winged helix-like DNA-binding domain superfamily/Winged helix DNA-binding domain"/>
    <property type="match status" value="1"/>
</dbReference>
<dbReference type="InterPro" id="IPR001077">
    <property type="entry name" value="COMT_C"/>
</dbReference>
<dbReference type="OrthoDB" id="1535081at2759"/>
<evidence type="ECO:0000256" key="2">
    <source>
        <dbReference type="ARBA" id="ARBA00022679"/>
    </source>
</evidence>
<reference evidence="8" key="2">
    <citation type="journal article" date="2018" name="Nat. Commun.">
        <title>Extreme sensitivity to ultraviolet light in the fungal pathogen causing white-nose syndrome of bats.</title>
        <authorList>
            <person name="Palmer J.M."/>
            <person name="Drees K.P."/>
            <person name="Foster J.T."/>
            <person name="Lindner D.L."/>
        </authorList>
    </citation>
    <scope>NUCLEOTIDE SEQUENCE [LARGE SCALE GENOMIC DNA]</scope>
    <source>
        <strain evidence="8">UAMH 10579</strain>
    </source>
</reference>
<organism evidence="7 8">
    <name type="scientific">Pseudogymnoascus verrucosus</name>
    <dbReference type="NCBI Taxonomy" id="342668"/>
    <lineage>
        <taxon>Eukaryota</taxon>
        <taxon>Fungi</taxon>
        <taxon>Dikarya</taxon>
        <taxon>Ascomycota</taxon>
        <taxon>Pezizomycotina</taxon>
        <taxon>Leotiomycetes</taxon>
        <taxon>Thelebolales</taxon>
        <taxon>Thelebolaceae</taxon>
        <taxon>Pseudogymnoascus</taxon>
    </lineage>
</organism>
<dbReference type="Proteomes" id="UP000091956">
    <property type="component" value="Unassembled WGS sequence"/>
</dbReference>
<dbReference type="InterPro" id="IPR036388">
    <property type="entry name" value="WH-like_DNA-bd_sf"/>
</dbReference>
<dbReference type="PANTHER" id="PTHR43712:SF2">
    <property type="entry name" value="O-METHYLTRANSFERASE CICE"/>
    <property type="match status" value="1"/>
</dbReference>
<evidence type="ECO:0000256" key="3">
    <source>
        <dbReference type="ARBA" id="ARBA00022691"/>
    </source>
</evidence>
<reference evidence="7 8" key="1">
    <citation type="submission" date="2016-03" db="EMBL/GenBank/DDBJ databases">
        <title>Comparative genomics of Pseudogymnoascus destructans, the fungus causing white-nose syndrome of bats.</title>
        <authorList>
            <person name="Palmer J.M."/>
            <person name="Drees K.P."/>
            <person name="Foster J.T."/>
            <person name="Lindner D.L."/>
        </authorList>
    </citation>
    <scope>NUCLEOTIDE SEQUENCE [LARGE SCALE GENOMIC DNA]</scope>
    <source>
        <strain evidence="7 8">UAMH 10579</strain>
    </source>
</reference>
<dbReference type="Pfam" id="PF08100">
    <property type="entry name" value="Dimerisation"/>
    <property type="match status" value="1"/>
</dbReference>
<evidence type="ECO:0000256" key="4">
    <source>
        <dbReference type="PIRSR" id="PIRSR005739-1"/>
    </source>
</evidence>
<dbReference type="GO" id="GO:0046983">
    <property type="term" value="F:protein dimerization activity"/>
    <property type="evidence" value="ECO:0007669"/>
    <property type="project" value="InterPro"/>
</dbReference>
<feature type="domain" description="O-methyltransferase dimerisation" evidence="6">
    <location>
        <begin position="60"/>
        <end position="134"/>
    </location>
</feature>
<dbReference type="RefSeq" id="XP_018131400.1">
    <property type="nucleotide sequence ID" value="XM_018274072.2"/>
</dbReference>